<reference evidence="2 4" key="1">
    <citation type="journal article" date="2018" name="Biodegradation">
        <title>1,4-Dioxane degradation characteristics of Rhodococcus aetherivorans JCM 14343.</title>
        <authorList>
            <person name="Inoue D."/>
            <person name="Tsunoda T."/>
            <person name="Yamamoto N."/>
            <person name="Ike M."/>
            <person name="Sei K."/>
        </authorList>
    </citation>
    <scope>NUCLEOTIDE SEQUENCE [LARGE SCALE GENOMIC DNA]</scope>
    <source>
        <strain evidence="2 4">JCM 14343</strain>
    </source>
</reference>
<proteinExistence type="predicted"/>
<dbReference type="EMBL" id="BLAH01000119">
    <property type="protein sequence ID" value="GES39500.1"/>
    <property type="molecule type" value="Genomic_DNA"/>
</dbReference>
<protein>
    <recommendedName>
        <fullName evidence="6">Transmembrane protein</fullName>
    </recommendedName>
</protein>
<gene>
    <name evidence="3" type="ORF">OCS65_00370</name>
    <name evidence="2" type="ORF">RAJCM14343_4773</name>
</gene>
<keyword evidence="4" id="KW-1185">Reference proteome</keyword>
<accession>N1MFG9</accession>
<sequence length="198" mass="21316">MMRNTSGYLRVLRRGLRGRHPLIRRTDRAEARLAVAVLLLVLATIPLAGWVGARTWDTQSALAVQQTAERTLVTAKTQAAAETTDATAGELTMVASASAPATWAWGDEKRRGDVTVDYGTPAGADVQIWVDPNGEQALAPLSATSAKISSVLVGLSLWFAAALLAAAVFGYGRWRLDRTRNREWSREIAAFLGSTSSH</sequence>
<feature type="transmembrane region" description="Helical" evidence="1">
    <location>
        <begin position="33"/>
        <end position="53"/>
    </location>
</feature>
<dbReference type="EMBL" id="CP106982">
    <property type="protein sequence ID" value="UYF94275.1"/>
    <property type="molecule type" value="Genomic_DNA"/>
</dbReference>
<keyword evidence="1" id="KW-0812">Transmembrane</keyword>
<dbReference type="Proteomes" id="UP001163947">
    <property type="component" value="Chromosome"/>
</dbReference>
<dbReference type="PANTHER" id="PTHR42305:SF1">
    <property type="entry name" value="MEMBRANE PROTEIN RV1733C-RELATED"/>
    <property type="match status" value="1"/>
</dbReference>
<organism evidence="3 5">
    <name type="scientific">Rhodococcus aetherivorans</name>
    <dbReference type="NCBI Taxonomy" id="191292"/>
    <lineage>
        <taxon>Bacteria</taxon>
        <taxon>Bacillati</taxon>
        <taxon>Actinomycetota</taxon>
        <taxon>Actinomycetes</taxon>
        <taxon>Mycobacteriales</taxon>
        <taxon>Nocardiaceae</taxon>
        <taxon>Rhodococcus</taxon>
    </lineage>
</organism>
<dbReference type="PANTHER" id="PTHR42305">
    <property type="entry name" value="MEMBRANE PROTEIN RV1733C-RELATED"/>
    <property type="match status" value="1"/>
</dbReference>
<dbReference type="GeneID" id="83618826"/>
<dbReference type="AlphaFoldDB" id="A0A059MKG8"/>
<accession>A0A059MKG8</accession>
<reference evidence="2" key="2">
    <citation type="submission" date="2019-10" db="EMBL/GenBank/DDBJ databases">
        <title>Draft genome sequence of Rhodococcus aetherivorans JCM 14343.</title>
        <authorList>
            <person name="Inoue D."/>
            <person name="Nakazawa M."/>
            <person name="Yamamoto N."/>
            <person name="Sei K."/>
            <person name="Ike M."/>
        </authorList>
    </citation>
    <scope>NUCLEOTIDE SEQUENCE</scope>
    <source>
        <strain evidence="2">JCM 14343</strain>
    </source>
</reference>
<dbReference type="Proteomes" id="UP000325466">
    <property type="component" value="Unassembled WGS sequence"/>
</dbReference>
<evidence type="ECO:0000313" key="4">
    <source>
        <dbReference type="Proteomes" id="UP000325466"/>
    </source>
</evidence>
<feature type="transmembrane region" description="Helical" evidence="1">
    <location>
        <begin position="148"/>
        <end position="172"/>
    </location>
</feature>
<reference evidence="3" key="3">
    <citation type="submission" date="2022-09" db="EMBL/GenBank/DDBJ databases">
        <title>The genome sequence of Rhodococcus aetherivorans N1.</title>
        <authorList>
            <person name="Jiang W."/>
        </authorList>
    </citation>
    <scope>NUCLEOTIDE SEQUENCE</scope>
    <source>
        <strain evidence="3">N1</strain>
    </source>
</reference>
<evidence type="ECO:0000313" key="3">
    <source>
        <dbReference type="EMBL" id="UYF94275.1"/>
    </source>
</evidence>
<dbReference type="InterPro" id="IPR039708">
    <property type="entry name" value="MT1774/Rv1733c-like"/>
</dbReference>
<keyword evidence="1" id="KW-0472">Membrane</keyword>
<keyword evidence="1" id="KW-1133">Transmembrane helix</keyword>
<dbReference type="KEGG" id="rav:AAT18_00855"/>
<dbReference type="RefSeq" id="WP_006944648.1">
    <property type="nucleotide sequence ID" value="NZ_BAAAYP010000049.1"/>
</dbReference>
<evidence type="ECO:0000256" key="1">
    <source>
        <dbReference type="SAM" id="Phobius"/>
    </source>
</evidence>
<evidence type="ECO:0000313" key="5">
    <source>
        <dbReference type="Proteomes" id="UP001163947"/>
    </source>
</evidence>
<evidence type="ECO:0008006" key="6">
    <source>
        <dbReference type="Google" id="ProtNLM"/>
    </source>
</evidence>
<name>A0A059MKG8_9NOCA</name>
<evidence type="ECO:0000313" key="2">
    <source>
        <dbReference type="EMBL" id="GES39500.1"/>
    </source>
</evidence>
<accession>A0A0F6S778</accession>